<accession>A0A315V7D5</accession>
<evidence type="ECO:0000256" key="4">
    <source>
        <dbReference type="ARBA" id="ARBA00022454"/>
    </source>
</evidence>
<feature type="region of interest" description="Disordered" evidence="6">
    <location>
        <begin position="19"/>
        <end position="42"/>
    </location>
</feature>
<feature type="compositionally biased region" description="Basic residues" evidence="6">
    <location>
        <begin position="460"/>
        <end position="471"/>
    </location>
</feature>
<dbReference type="GO" id="GO:0034472">
    <property type="term" value="P:snRNA 3'-end processing"/>
    <property type="evidence" value="ECO:0007669"/>
    <property type="project" value="InterPro"/>
</dbReference>
<dbReference type="PANTHER" id="PTHR13350:SF1">
    <property type="entry name" value="INTEGRATOR COMPLEX SUBUNIT 8"/>
    <property type="match status" value="1"/>
</dbReference>
<sequence>MGSYFLNVSATVTAVTASGHLERSEGGSGSGSSHQVSRAAHKYAPEPRNLRLLGDRPEPEAEMSSRSMNCENRLWLFGRVRGVCWFWFCGSVRTPPRSSPMCWSSQQGGMSAEAADRVAAVAGSRPGSPLQVSWFEFLLDGGLLETHLQKASPGQCSAPQRPGSGSGSDPAPVQLIVQFLEQASKPSVNEQNQVQPPADNRRNRTLKLLALKVAAHMKWDLDSLERGLTIPVVNMLLNELLCVSKVPAGVKHVELDLSTLPPTTAMAVIIYNRWAIRTIVLSSFPEKQNKPGPHQMNMLSVVQQEKELTENILAVLKEQAADSVSVLDAALRLKKDFYVHTLRTLDLLGSDAAAANGETESSTAGLRIGADELHCQVHYDLGAIFFQRGCTDQPAYQKARDHFRMTKELLKKVGRRTALRSPEPEPEPEPVSVPAGPGRPRPPGREASGRLLERLQGSDRRRRPGRHAHHPLRPDQQPDPEPGLSGGFCWAGPDHPGRTGSRSELFCFQAVVEAFIRDNAARSLPTHFRRSVLRELLYRVQQGESGLGPVCRQLCVCNAVRDVLDGEVLSVRFQQLLLKPGRRTVDFLLEVSSRSLDRDRPTARRNTAAFLRTLCENLEDRVLVLTVTSHPLFLELLRDDDRKVLMEPTRKKGGVDLSAKPLPSFYDIPASASVNVGQLEQQLIRALDPRRIRQILIELHGLAERPFWRVNGKWEVPPDYVGAVLAIKDGLTRDLVYILTAKALHCISIKVSRTGSVSLQDFGPARQLFSACLELVTEFSPKLRQVMLNETLLLDVRAHEAAAADGSRERPPPDLVSRVRGYLEMRIHGEMAPLQVLVLVGSRSEPEQEQTGQCGGELKVLLVLSDVPLRQVIGEECVAFMLNWRENDYLTLQVPPSLVMNNPYIKLGQLLASTCKELPGPKESRRTAKELWEVVVQICSVSVQHKRSSDGRLGLIKQRESTLGILQRSKFITFIKKLRVSNDLQKHFSVKLWALTVLVLPGAAGADHADLAVCETPQHRPGASLNLPPDLPSSGWSVYVSNHFSSGRHSERTPPAVSSEQLSVTRVFVLRSIQAVDVEAVAVTVKELVSYALTLNPNNQAWLVTQADIYFVTNQYSAALSFYLQAGAVCSDFFTKPVPPDVYTDQVLKRMIKCCSMMNCHTQVRGHSSLMPAGAIRVKVHSVCSSRAQVAVLCQFLREVDYMTAFKALQEQNSHDAMDSFYDYIWDVTILEYLTHIHHKRGETEKRQIAVKAIGQTELNSSNPEEVLQLAAQKRKKRFLQAMAKLYF</sequence>
<organism evidence="8 9">
    <name type="scientific">Gambusia affinis</name>
    <name type="common">Western mosquitofish</name>
    <name type="synonym">Heterandria affinis</name>
    <dbReference type="NCBI Taxonomy" id="33528"/>
    <lineage>
        <taxon>Eukaryota</taxon>
        <taxon>Metazoa</taxon>
        <taxon>Chordata</taxon>
        <taxon>Craniata</taxon>
        <taxon>Vertebrata</taxon>
        <taxon>Euteleostomi</taxon>
        <taxon>Actinopterygii</taxon>
        <taxon>Neopterygii</taxon>
        <taxon>Teleostei</taxon>
        <taxon>Neoteleostei</taxon>
        <taxon>Acanthomorphata</taxon>
        <taxon>Ovalentaria</taxon>
        <taxon>Atherinomorphae</taxon>
        <taxon>Cyprinodontiformes</taxon>
        <taxon>Poeciliidae</taxon>
        <taxon>Poeciliinae</taxon>
        <taxon>Gambusia</taxon>
    </lineage>
</organism>
<dbReference type="STRING" id="33528.ENSGAFP00000027344"/>
<evidence type="ECO:0000256" key="6">
    <source>
        <dbReference type="SAM" id="MobiDB-lite"/>
    </source>
</evidence>
<evidence type="ECO:0000256" key="1">
    <source>
        <dbReference type="ARBA" id="ARBA00004123"/>
    </source>
</evidence>
<evidence type="ECO:0000256" key="5">
    <source>
        <dbReference type="ARBA" id="ARBA00023242"/>
    </source>
</evidence>
<dbReference type="GO" id="GO:0005694">
    <property type="term" value="C:chromosome"/>
    <property type="evidence" value="ECO:0007669"/>
    <property type="project" value="UniProtKB-SubCell"/>
</dbReference>
<evidence type="ECO:0000313" key="9">
    <source>
        <dbReference type="Proteomes" id="UP000250572"/>
    </source>
</evidence>
<keyword evidence="5" id="KW-0539">Nucleus</keyword>
<evidence type="ECO:0000256" key="3">
    <source>
        <dbReference type="ARBA" id="ARBA00007147"/>
    </source>
</evidence>
<feature type="region of interest" description="Disordered" evidence="6">
    <location>
        <begin position="414"/>
        <end position="492"/>
    </location>
</feature>
<keyword evidence="9" id="KW-1185">Reference proteome</keyword>
<feature type="domain" description="INTS8 TPR repeats" evidence="7">
    <location>
        <begin position="673"/>
        <end position="1287"/>
    </location>
</feature>
<keyword evidence="4" id="KW-0158">Chromosome</keyword>
<evidence type="ECO:0000256" key="2">
    <source>
        <dbReference type="ARBA" id="ARBA00004286"/>
    </source>
</evidence>
<dbReference type="GO" id="GO:0032039">
    <property type="term" value="C:integrator complex"/>
    <property type="evidence" value="ECO:0007669"/>
    <property type="project" value="TreeGrafter"/>
</dbReference>
<dbReference type="EMBL" id="NHOQ01002753">
    <property type="protein sequence ID" value="PWA14844.1"/>
    <property type="molecule type" value="Genomic_DNA"/>
</dbReference>
<name>A0A315V7D5_GAMAF</name>
<dbReference type="PANTHER" id="PTHR13350">
    <property type="entry name" value="INTEGRATOR COMPLEX SUBUNIT 8"/>
    <property type="match status" value="1"/>
</dbReference>
<evidence type="ECO:0000313" key="8">
    <source>
        <dbReference type="EMBL" id="PWA14844.1"/>
    </source>
</evidence>
<proteinExistence type="inferred from homology"/>
<comment type="subcellular location">
    <subcellularLocation>
        <location evidence="2">Chromosome</location>
    </subcellularLocation>
    <subcellularLocation>
        <location evidence="1">Nucleus</location>
    </subcellularLocation>
</comment>
<gene>
    <name evidence="8" type="ORF">CCH79_00020310</name>
</gene>
<dbReference type="Pfam" id="PF25756">
    <property type="entry name" value="TPR_INTS8"/>
    <property type="match status" value="1"/>
</dbReference>
<evidence type="ECO:0000259" key="7">
    <source>
        <dbReference type="Pfam" id="PF25756"/>
    </source>
</evidence>
<dbReference type="InterPro" id="IPR057980">
    <property type="entry name" value="TPR_INTS8"/>
</dbReference>
<comment type="similarity">
    <text evidence="3">Belongs to the Integrator subunit 8 family.</text>
</comment>
<comment type="caution">
    <text evidence="8">The sequence shown here is derived from an EMBL/GenBank/DDBJ whole genome shotgun (WGS) entry which is preliminary data.</text>
</comment>
<reference evidence="8 9" key="1">
    <citation type="journal article" date="2018" name="G3 (Bethesda)">
        <title>A High-Quality Reference Genome for the Invasive Mosquitofish Gambusia affinis Using a Chicago Library.</title>
        <authorList>
            <person name="Hoffberg S.L."/>
            <person name="Troendle N.J."/>
            <person name="Glenn T.C."/>
            <person name="Mahmud O."/>
            <person name="Louha S."/>
            <person name="Chalopin D."/>
            <person name="Bennetzen J.L."/>
            <person name="Mauricio R."/>
        </authorList>
    </citation>
    <scope>NUCLEOTIDE SEQUENCE [LARGE SCALE GENOMIC DNA]</scope>
    <source>
        <strain evidence="8">NE01/NJP1002.9</strain>
        <tissue evidence="8">Muscle</tissue>
    </source>
</reference>
<dbReference type="InterPro" id="IPR038751">
    <property type="entry name" value="INTS8"/>
</dbReference>
<dbReference type="Proteomes" id="UP000250572">
    <property type="component" value="Unassembled WGS sequence"/>
</dbReference>
<protein>
    <recommendedName>
        <fullName evidence="7">INTS8 TPR repeats domain-containing protein</fullName>
    </recommendedName>
</protein>
<feature type="compositionally biased region" description="Basic and acidic residues" evidence="6">
    <location>
        <begin position="443"/>
        <end position="459"/>
    </location>
</feature>